<dbReference type="InterPro" id="IPR003741">
    <property type="entry name" value="LUD_dom"/>
</dbReference>
<dbReference type="Proteomes" id="UP001209486">
    <property type="component" value="Unassembled WGS sequence"/>
</dbReference>
<evidence type="ECO:0000313" key="2">
    <source>
        <dbReference type="EMBL" id="MCU9968391.1"/>
    </source>
</evidence>
<dbReference type="EMBL" id="JABCUS010000001">
    <property type="protein sequence ID" value="NMX02481.1"/>
    <property type="molecule type" value="Genomic_DNA"/>
</dbReference>
<dbReference type="EMBL" id="VSZY01000003">
    <property type="protein sequence ID" value="MCU9968391.1"/>
    <property type="molecule type" value="Genomic_DNA"/>
</dbReference>
<comment type="caution">
    <text evidence="3">The sequence shown here is derived from an EMBL/GenBank/DDBJ whole genome shotgun (WGS) entry which is preliminary data.</text>
</comment>
<dbReference type="PANTHER" id="PTHR43682:SF1">
    <property type="entry name" value="LACTATE UTILIZATION PROTEIN C"/>
    <property type="match status" value="1"/>
</dbReference>
<dbReference type="Gene3D" id="3.40.50.10420">
    <property type="entry name" value="NagB/RpiA/CoA transferase-like"/>
    <property type="match status" value="1"/>
</dbReference>
<gene>
    <name evidence="2" type="ORF">FYZ43_02990</name>
    <name evidence="3" type="ORF">HHJ77_00655</name>
</gene>
<name>A0A7Y0URL7_9ACTO</name>
<reference evidence="2 5" key="1">
    <citation type="submission" date="2019-08" db="EMBL/GenBank/DDBJ databases">
        <title>Comparison of rpoB and gyrB Sequences from Mobiluncus Species and Development of a Multiplex PCR Method for Clinical Detection of Mobiluncus curtisii and Mobiluncus mulieris.</title>
        <authorList>
            <person name="Yang L."/>
            <person name="Shen Y."/>
            <person name="Xu G."/>
            <person name="Shu L.-B."/>
            <person name="Hu J."/>
            <person name="Zhang R."/>
            <person name="Wang Y."/>
            <person name="Zhou H.-W."/>
            <person name="Zhang X."/>
        </authorList>
    </citation>
    <scope>NUCLEOTIDE SEQUENCE [LARGE SCALE GENOMIC DNA]</scope>
    <source>
        <strain evidence="2 5">M26</strain>
    </source>
</reference>
<feature type="domain" description="LUD" evidence="1">
    <location>
        <begin position="105"/>
        <end position="217"/>
    </location>
</feature>
<dbReference type="Proteomes" id="UP000575397">
    <property type="component" value="Unassembled WGS sequence"/>
</dbReference>
<dbReference type="SUPFAM" id="SSF100950">
    <property type="entry name" value="NagB/RpiA/CoA transferase-like"/>
    <property type="match status" value="1"/>
</dbReference>
<accession>A0A7Y0URL7</accession>
<dbReference type="InterPro" id="IPR024185">
    <property type="entry name" value="FTHF_cligase-like_sf"/>
</dbReference>
<proteinExistence type="predicted"/>
<reference evidence="3 4" key="2">
    <citation type="submission" date="2020-04" db="EMBL/GenBank/DDBJ databases">
        <title>Antimicrobial susceptibility and clonality of vaginal-derived multi-drug resistant Mobiluncus isolates in China.</title>
        <authorList>
            <person name="Zhang X."/>
        </authorList>
    </citation>
    <scope>NUCLEOTIDE SEQUENCE [LARGE SCALE GENOMIC DNA]</scope>
    <source>
        <strain evidence="3 4">12</strain>
    </source>
</reference>
<evidence type="ECO:0000313" key="3">
    <source>
        <dbReference type="EMBL" id="NMX02481.1"/>
    </source>
</evidence>
<dbReference type="AlphaFoldDB" id="A0A7Y0URL7"/>
<protein>
    <submittedName>
        <fullName evidence="3">LUD domain-containing protein</fullName>
    </submittedName>
    <submittedName>
        <fullName evidence="2">Lactate utilization protein C</fullName>
    </submittedName>
</protein>
<organism evidence="3 4">
    <name type="scientific">Mobiluncus mulieris</name>
    <dbReference type="NCBI Taxonomy" id="2052"/>
    <lineage>
        <taxon>Bacteria</taxon>
        <taxon>Bacillati</taxon>
        <taxon>Actinomycetota</taxon>
        <taxon>Actinomycetes</taxon>
        <taxon>Actinomycetales</taxon>
        <taxon>Actinomycetaceae</taxon>
        <taxon>Mobiluncus</taxon>
    </lineage>
</organism>
<dbReference type="RefSeq" id="WP_004011860.1">
    <property type="nucleotide sequence ID" value="NZ_CAMPUA010000024.1"/>
</dbReference>
<dbReference type="OrthoDB" id="9794187at2"/>
<sequence length="219" mass="23739">MMSISAKEEIFSRLHEALVDVTDENPEESPITWQYGQPSEIPGDIVDYFLQLVADYKAEVERVAVADLPATIVRHLRDIGAKSVILPAGLDSSWRAAIEAGDFDVRDDDNLTARELNEIDAVVTAAAVGVANTGTFAMDHRPDQGRRALTLVPDAHICVVRADQVVSNTPEAIARLQASIKDRQPITFVAGPSATSDIELSRVEGVHGPRILHVIVVDA</sequence>
<evidence type="ECO:0000313" key="4">
    <source>
        <dbReference type="Proteomes" id="UP000575397"/>
    </source>
</evidence>
<dbReference type="PANTHER" id="PTHR43682">
    <property type="entry name" value="LACTATE UTILIZATION PROTEIN C"/>
    <property type="match status" value="1"/>
</dbReference>
<dbReference type="InterPro" id="IPR037171">
    <property type="entry name" value="NagB/RpiA_transferase-like"/>
</dbReference>
<dbReference type="Pfam" id="PF02589">
    <property type="entry name" value="LUD_dom"/>
    <property type="match status" value="1"/>
</dbReference>
<evidence type="ECO:0000259" key="1">
    <source>
        <dbReference type="Pfam" id="PF02589"/>
    </source>
</evidence>
<evidence type="ECO:0000313" key="5">
    <source>
        <dbReference type="Proteomes" id="UP001209486"/>
    </source>
</evidence>